<reference evidence="1 2" key="1">
    <citation type="submission" date="2023-05" db="EMBL/GenBank/DDBJ databases">
        <title>Novel species of genus Flectobacillus isolated from stream in China.</title>
        <authorList>
            <person name="Lu H."/>
        </authorList>
    </citation>
    <scope>NUCLEOTIDE SEQUENCE [LARGE SCALE GENOMIC DNA]</scope>
    <source>
        <strain evidence="1 2">KCTC 42575</strain>
    </source>
</reference>
<dbReference type="Proteomes" id="UP001236507">
    <property type="component" value="Unassembled WGS sequence"/>
</dbReference>
<protein>
    <recommendedName>
        <fullName evidence="3">SMP-30/Gluconolactonase/LRE-like region domain-containing protein</fullName>
    </recommendedName>
</protein>
<name>A0ABT6YBD0_9BACT</name>
<evidence type="ECO:0000313" key="1">
    <source>
        <dbReference type="EMBL" id="MDI9860850.1"/>
    </source>
</evidence>
<keyword evidence="2" id="KW-1185">Reference proteome</keyword>
<dbReference type="SUPFAM" id="SSF101898">
    <property type="entry name" value="NHL repeat"/>
    <property type="match status" value="1"/>
</dbReference>
<sequence>MLKYKILWFLFNLKASLASYHYDVHELGFQKGKKHLKVERIRHLPKQVNESSGLVYRKQDSTLLTHNDSGGSPHIYQIDLSGKLLNTYPISQAKNIDWEDMSADEQGDIYVGDIGNNSHQRRDLCIYQINKKIDAVLQRIPIYYPEKQYVPDAEAMFVVQDSIYIFTKNWDKSGTDLFVRKIGINADTLQLKAHINLRTPITGAAINQQKNKFVLISYGKIYYFRIIEHQIDFSNPLYCIKFPHKQTESIAFLDENVVIITNEQGEIYRVREN</sequence>
<organism evidence="1 2">
    <name type="scientific">Flectobacillus roseus</name>
    <dbReference type="NCBI Taxonomy" id="502259"/>
    <lineage>
        <taxon>Bacteria</taxon>
        <taxon>Pseudomonadati</taxon>
        <taxon>Bacteroidota</taxon>
        <taxon>Cytophagia</taxon>
        <taxon>Cytophagales</taxon>
        <taxon>Flectobacillaceae</taxon>
        <taxon>Flectobacillus</taxon>
    </lineage>
</organism>
<comment type="caution">
    <text evidence="1">The sequence shown here is derived from an EMBL/GenBank/DDBJ whole genome shotgun (WGS) entry which is preliminary data.</text>
</comment>
<dbReference type="RefSeq" id="WP_283345434.1">
    <property type="nucleotide sequence ID" value="NZ_JASHIF010000014.1"/>
</dbReference>
<dbReference type="EMBL" id="JASHIF010000014">
    <property type="protein sequence ID" value="MDI9860850.1"/>
    <property type="molecule type" value="Genomic_DNA"/>
</dbReference>
<gene>
    <name evidence="1" type="ORF">QM524_16660</name>
</gene>
<accession>A0ABT6YBD0</accession>
<evidence type="ECO:0008006" key="3">
    <source>
        <dbReference type="Google" id="ProtNLM"/>
    </source>
</evidence>
<evidence type="ECO:0000313" key="2">
    <source>
        <dbReference type="Proteomes" id="UP001236507"/>
    </source>
</evidence>
<proteinExistence type="predicted"/>